<reference evidence="2" key="1">
    <citation type="submission" date="2021-01" db="EMBL/GenBank/DDBJ databases">
        <authorList>
            <consortium name="Genoscope - CEA"/>
            <person name="William W."/>
        </authorList>
    </citation>
    <scope>NUCLEOTIDE SEQUENCE</scope>
</reference>
<evidence type="ECO:0000313" key="3">
    <source>
        <dbReference type="Proteomes" id="UP000683925"/>
    </source>
</evidence>
<feature type="transmembrane region" description="Helical" evidence="1">
    <location>
        <begin position="215"/>
        <end position="235"/>
    </location>
</feature>
<protein>
    <recommendedName>
        <fullName evidence="4">Transmembrane protein</fullName>
    </recommendedName>
</protein>
<evidence type="ECO:0000313" key="2">
    <source>
        <dbReference type="EMBL" id="CAD8176262.1"/>
    </source>
</evidence>
<evidence type="ECO:0008006" key="4">
    <source>
        <dbReference type="Google" id="ProtNLM"/>
    </source>
</evidence>
<keyword evidence="1" id="KW-0472">Membrane</keyword>
<organism evidence="2 3">
    <name type="scientific">Paramecium octaurelia</name>
    <dbReference type="NCBI Taxonomy" id="43137"/>
    <lineage>
        <taxon>Eukaryota</taxon>
        <taxon>Sar</taxon>
        <taxon>Alveolata</taxon>
        <taxon>Ciliophora</taxon>
        <taxon>Intramacronucleata</taxon>
        <taxon>Oligohymenophorea</taxon>
        <taxon>Peniculida</taxon>
        <taxon>Parameciidae</taxon>
        <taxon>Paramecium</taxon>
    </lineage>
</organism>
<evidence type="ECO:0000256" key="1">
    <source>
        <dbReference type="SAM" id="Phobius"/>
    </source>
</evidence>
<keyword evidence="3" id="KW-1185">Reference proteome</keyword>
<dbReference type="OrthoDB" id="307396at2759"/>
<dbReference type="Proteomes" id="UP000683925">
    <property type="component" value="Unassembled WGS sequence"/>
</dbReference>
<comment type="caution">
    <text evidence="2">The sequence shown here is derived from an EMBL/GenBank/DDBJ whole genome shotgun (WGS) entry which is preliminary data.</text>
</comment>
<keyword evidence="1" id="KW-0812">Transmembrane</keyword>
<feature type="transmembrane region" description="Helical" evidence="1">
    <location>
        <begin position="265"/>
        <end position="284"/>
    </location>
</feature>
<dbReference type="AlphaFoldDB" id="A0A8S1VL49"/>
<proteinExistence type="predicted"/>
<dbReference type="OMA" id="PIAVCCI"/>
<sequence>MSNYQKSNEQNLLVYGTEREPFEFSNYEQQPQNLNQKEKVSNVQQGIAISNNNDYTKMQAQEFSQDKLIHQQCFSIQKQFIIKILIIFFFWSLIEFFLIYALLYGMREFIDLIAPYLFPISFMLMYGLAKIGTLWQFRQFPQNLIIIIVQVYLSTQTYLTFCRLFNNNSINDDDGVSFSAADLVFVLAEYQFIFNCAINLILIVYFAFEKEALRMFVPIAVCCIFGLIPVIFNIWFLINSIFSVLYGSVIMMVIGQIFKGKFLIQVDNIIAATNILFFGVILPVEMF</sequence>
<gene>
    <name evidence="2" type="ORF">POCTA_138.1.T0660300</name>
</gene>
<keyword evidence="1" id="KW-1133">Transmembrane helix</keyword>
<dbReference type="EMBL" id="CAJJDP010000065">
    <property type="protein sequence ID" value="CAD8176262.1"/>
    <property type="molecule type" value="Genomic_DNA"/>
</dbReference>
<feature type="transmembrane region" description="Helical" evidence="1">
    <location>
        <begin position="80"/>
        <end position="103"/>
    </location>
</feature>
<accession>A0A8S1VL49</accession>
<feature type="transmembrane region" description="Helical" evidence="1">
    <location>
        <begin position="109"/>
        <end position="128"/>
    </location>
</feature>
<feature type="transmembrane region" description="Helical" evidence="1">
    <location>
        <begin position="190"/>
        <end position="208"/>
    </location>
</feature>
<name>A0A8S1VL49_PAROT</name>
<feature type="transmembrane region" description="Helical" evidence="1">
    <location>
        <begin position="140"/>
        <end position="159"/>
    </location>
</feature>